<dbReference type="STRING" id="2656787.A0A370TWU6"/>
<dbReference type="AlphaFoldDB" id="A0A370TWU6"/>
<dbReference type="Proteomes" id="UP000254866">
    <property type="component" value="Unassembled WGS sequence"/>
</dbReference>
<sequence>MLRRSISQIFPSATPQQNQQHRAQAEEADRMFSSMRNSRPMNPLPRQQTPINQSTTAYTTHSPSSFDMPGSQFGALPLPVELAVRQRQPLMASAQRREVVLDAAMRHPVFFTERLKKPPNGVLAGGSISPVAEGYVFNDGGRKWGDVEVKL</sequence>
<dbReference type="RefSeq" id="XP_031872660.1">
    <property type="nucleotide sequence ID" value="XM_032012967.1"/>
</dbReference>
<evidence type="ECO:0000313" key="3">
    <source>
        <dbReference type="Proteomes" id="UP000254866"/>
    </source>
</evidence>
<evidence type="ECO:0000313" key="2">
    <source>
        <dbReference type="EMBL" id="RDL40004.1"/>
    </source>
</evidence>
<protein>
    <submittedName>
        <fullName evidence="2">Uncharacterized protein</fullName>
    </submittedName>
</protein>
<feature type="compositionally biased region" description="Polar residues" evidence="1">
    <location>
        <begin position="1"/>
        <end position="22"/>
    </location>
</feature>
<gene>
    <name evidence="2" type="ORF">BP5553_04344</name>
</gene>
<feature type="region of interest" description="Disordered" evidence="1">
    <location>
        <begin position="1"/>
        <end position="71"/>
    </location>
</feature>
<comment type="caution">
    <text evidence="2">The sequence shown here is derived from an EMBL/GenBank/DDBJ whole genome shotgun (WGS) entry which is preliminary data.</text>
</comment>
<name>A0A370TWU6_9HELO</name>
<dbReference type="GeneID" id="43597193"/>
<keyword evidence="3" id="KW-1185">Reference proteome</keyword>
<dbReference type="OrthoDB" id="3535086at2759"/>
<feature type="compositionally biased region" description="Polar residues" evidence="1">
    <location>
        <begin position="34"/>
        <end position="65"/>
    </location>
</feature>
<dbReference type="EMBL" id="NPIC01000002">
    <property type="protein sequence ID" value="RDL40004.1"/>
    <property type="molecule type" value="Genomic_DNA"/>
</dbReference>
<evidence type="ECO:0000256" key="1">
    <source>
        <dbReference type="SAM" id="MobiDB-lite"/>
    </source>
</evidence>
<reference evidence="2 3" key="1">
    <citation type="journal article" date="2018" name="IMA Fungus">
        <title>IMA Genome-F 9: Draft genome sequence of Annulohypoxylon stygium, Aspergillus mulundensis, Berkeleyomyces basicola (syn. Thielaviopsis basicola), Ceratocystis smalleyi, two Cercospora beticola strains, Coleophoma cylindrospora, Fusarium fracticaudum, Phialophora cf. hyalina, and Morchella septimelata.</title>
        <authorList>
            <person name="Wingfield B.D."/>
            <person name="Bills G.F."/>
            <person name="Dong Y."/>
            <person name="Huang W."/>
            <person name="Nel W.J."/>
            <person name="Swalarsk-Parry B.S."/>
            <person name="Vaghefi N."/>
            <person name="Wilken P.M."/>
            <person name="An Z."/>
            <person name="de Beer Z.W."/>
            <person name="De Vos L."/>
            <person name="Chen L."/>
            <person name="Duong T.A."/>
            <person name="Gao Y."/>
            <person name="Hammerbacher A."/>
            <person name="Kikkert J.R."/>
            <person name="Li Y."/>
            <person name="Li H."/>
            <person name="Li K."/>
            <person name="Li Q."/>
            <person name="Liu X."/>
            <person name="Ma X."/>
            <person name="Naidoo K."/>
            <person name="Pethybridge S.J."/>
            <person name="Sun J."/>
            <person name="Steenkamp E.T."/>
            <person name="van der Nest M.A."/>
            <person name="van Wyk S."/>
            <person name="Wingfield M.J."/>
            <person name="Xiong C."/>
            <person name="Yue Q."/>
            <person name="Zhang X."/>
        </authorList>
    </citation>
    <scope>NUCLEOTIDE SEQUENCE [LARGE SCALE GENOMIC DNA]</scope>
    <source>
        <strain evidence="2 3">BP 5553</strain>
    </source>
</reference>
<accession>A0A370TWU6</accession>
<organism evidence="2 3">
    <name type="scientific">Venustampulla echinocandica</name>
    <dbReference type="NCBI Taxonomy" id="2656787"/>
    <lineage>
        <taxon>Eukaryota</taxon>
        <taxon>Fungi</taxon>
        <taxon>Dikarya</taxon>
        <taxon>Ascomycota</taxon>
        <taxon>Pezizomycotina</taxon>
        <taxon>Leotiomycetes</taxon>
        <taxon>Helotiales</taxon>
        <taxon>Pleuroascaceae</taxon>
        <taxon>Venustampulla</taxon>
    </lineage>
</organism>
<proteinExistence type="predicted"/>